<dbReference type="Gene3D" id="1.10.3210.10">
    <property type="entry name" value="Hypothetical protein af1432"/>
    <property type="match status" value="1"/>
</dbReference>
<dbReference type="InterPro" id="IPR013976">
    <property type="entry name" value="HDOD"/>
</dbReference>
<dbReference type="PANTHER" id="PTHR33525">
    <property type="match status" value="1"/>
</dbReference>
<dbReference type="Pfam" id="PF08668">
    <property type="entry name" value="HDOD"/>
    <property type="match status" value="1"/>
</dbReference>
<evidence type="ECO:0000313" key="3">
    <source>
        <dbReference type="Proteomes" id="UP000002710"/>
    </source>
</evidence>
<dbReference type="InterPro" id="IPR006675">
    <property type="entry name" value="HDIG_dom"/>
</dbReference>
<dbReference type="EMBL" id="CP000112">
    <property type="protein sequence ID" value="ABB40025.1"/>
    <property type="molecule type" value="Genomic_DNA"/>
</dbReference>
<dbReference type="InterPro" id="IPR003607">
    <property type="entry name" value="HD/PDEase_dom"/>
</dbReference>
<organism evidence="2 3">
    <name type="scientific">Oleidesulfovibrio alaskensis (strain ATCC BAA-1058 / DSM 17464 / G20)</name>
    <name type="common">Desulfovibrio alaskensis</name>
    <dbReference type="NCBI Taxonomy" id="207559"/>
    <lineage>
        <taxon>Bacteria</taxon>
        <taxon>Pseudomonadati</taxon>
        <taxon>Thermodesulfobacteriota</taxon>
        <taxon>Desulfovibrionia</taxon>
        <taxon>Desulfovibrionales</taxon>
        <taxon>Desulfovibrionaceae</taxon>
        <taxon>Oleidesulfovibrio</taxon>
    </lineage>
</organism>
<dbReference type="PROSITE" id="PS51833">
    <property type="entry name" value="HDOD"/>
    <property type="match status" value="1"/>
</dbReference>
<dbReference type="CDD" id="cd00077">
    <property type="entry name" value="HDc"/>
    <property type="match status" value="1"/>
</dbReference>
<dbReference type="DNASU" id="3758206"/>
<keyword evidence="3" id="KW-1185">Reference proteome</keyword>
<proteinExistence type="predicted"/>
<dbReference type="KEGG" id="dde:Dde_3231"/>
<dbReference type="RefSeq" id="WP_011368976.1">
    <property type="nucleotide sequence ID" value="NC_007519.1"/>
</dbReference>
<dbReference type="AlphaFoldDB" id="Q30WC1"/>
<dbReference type="InterPro" id="IPR052340">
    <property type="entry name" value="RNase_Y/CdgJ"/>
</dbReference>
<dbReference type="STRING" id="207559.Dde_3231"/>
<dbReference type="Proteomes" id="UP000002710">
    <property type="component" value="Chromosome"/>
</dbReference>
<dbReference type="eggNOG" id="COG1639">
    <property type="taxonomic scope" value="Bacteria"/>
</dbReference>
<evidence type="ECO:0000259" key="1">
    <source>
        <dbReference type="PROSITE" id="PS51833"/>
    </source>
</evidence>
<reference evidence="2 3" key="1">
    <citation type="journal article" date="2011" name="J. Bacteriol.">
        <title>Complete genome sequence and updated annotation of Desulfovibrio alaskensis G20.</title>
        <authorList>
            <person name="Hauser L.J."/>
            <person name="Land M.L."/>
            <person name="Brown S.D."/>
            <person name="Larimer F."/>
            <person name="Keller K.L."/>
            <person name="Rapp-Giles B.J."/>
            <person name="Price M.N."/>
            <person name="Lin M."/>
            <person name="Bruce D.C."/>
            <person name="Detter J.C."/>
            <person name="Tapia R."/>
            <person name="Han C.S."/>
            <person name="Goodwin L.A."/>
            <person name="Cheng J.F."/>
            <person name="Pitluck S."/>
            <person name="Copeland A."/>
            <person name="Lucas S."/>
            <person name="Nolan M."/>
            <person name="Lapidus A.L."/>
            <person name="Palumbo A.V."/>
            <person name="Wall J.D."/>
        </authorList>
    </citation>
    <scope>NUCLEOTIDE SEQUENCE [LARGE SCALE GENOMIC DNA]</scope>
    <source>
        <strain evidence="3">ATCC BAA 1058 / DSM 17464 / G20</strain>
    </source>
</reference>
<feature type="domain" description="HDOD" evidence="1">
    <location>
        <begin position="87"/>
        <end position="282"/>
    </location>
</feature>
<gene>
    <name evidence="2" type="ordered locus">Dde_3231</name>
</gene>
<dbReference type="NCBIfam" id="TIGR00277">
    <property type="entry name" value="HDIG"/>
    <property type="match status" value="1"/>
</dbReference>
<dbReference type="SUPFAM" id="SSF109604">
    <property type="entry name" value="HD-domain/PDEase-like"/>
    <property type="match status" value="1"/>
</dbReference>
<protein>
    <submittedName>
        <fullName evidence="2">Putative signal transduction protein</fullName>
    </submittedName>
</protein>
<accession>Q30WC1</accession>
<dbReference type="HOGENOM" id="CLU_048246_4_1_7"/>
<name>Q30WC1_OLEA2</name>
<evidence type="ECO:0000313" key="2">
    <source>
        <dbReference type="EMBL" id="ABB40025.1"/>
    </source>
</evidence>
<sequence>MNETSHSLEYEAFIEEARHVVEARFGHTGTTGEVPRLLLRHGTVRMARDMARGIRPCQVKMPDVSGLQYGDFAPLDPLALLRDEVKLPSLPAVVAELRDVLSSPNSSAADVARVISRDAGLSAFLLRMVNSAFYSFPSRIDTVSRAVALVGRQQLSTLALGVMVIGAMRDLPVAHLDLSLFWQHSIACAVVAGQLAEAAGMEEPERFFVAGLLHDIGRLAVFSLLPDRAAAILSMCSDYGMPAQDAELRVLGFDHATLGGMLLRKWNFPMSLVFSTLHHHVPERSVRHVEPAVVHVADVVVKGLGIGVSGMHQLPGFKEDAWQRLGVSVAVLEQLIDGLEERLRDTSSLLLE</sequence>
<dbReference type="PANTHER" id="PTHR33525:SF3">
    <property type="entry name" value="RIBONUCLEASE Y"/>
    <property type="match status" value="1"/>
</dbReference>